<dbReference type="Proteomes" id="UP000004471">
    <property type="component" value="Unassembled WGS sequence"/>
</dbReference>
<gene>
    <name evidence="2" type="ORF">PSYJA_08213</name>
</gene>
<proteinExistence type="predicted"/>
<comment type="caution">
    <text evidence="2">The sequence shown here is derived from an EMBL/GenBank/DDBJ whole genome shotgun (WGS) entry which is preliminary data.</text>
</comment>
<sequence length="77" mass="8286">MALFPLMVLFFSDLTLHLTSMSAQAMSVLICVASQVSATVILLPTSILMAIPAFGLLRVEKKQAASFTLATMLRLLS</sequence>
<dbReference type="EMBL" id="AEAH01000360">
    <property type="protein sequence ID" value="EGH28950.1"/>
    <property type="molecule type" value="Genomic_DNA"/>
</dbReference>
<dbReference type="AlphaFoldDB" id="F3FFG4"/>
<name>F3FFG4_PSESX</name>
<keyword evidence="1" id="KW-1133">Transmembrane helix</keyword>
<protein>
    <submittedName>
        <fullName evidence="2">Uncharacterized protein</fullName>
    </submittedName>
</protein>
<accession>F3FFG4</accession>
<keyword evidence="1" id="KW-0812">Transmembrane</keyword>
<organism evidence="2 3">
    <name type="scientific">Pseudomonas syringae pv. japonica str. M301072</name>
    <dbReference type="NCBI Taxonomy" id="629262"/>
    <lineage>
        <taxon>Bacteria</taxon>
        <taxon>Pseudomonadati</taxon>
        <taxon>Pseudomonadota</taxon>
        <taxon>Gammaproteobacteria</taxon>
        <taxon>Pseudomonadales</taxon>
        <taxon>Pseudomonadaceae</taxon>
        <taxon>Pseudomonas</taxon>
        <taxon>Pseudomonas syringae</taxon>
    </lineage>
</organism>
<keyword evidence="1" id="KW-0472">Membrane</keyword>
<dbReference type="HOGENOM" id="CLU_2635413_0_0_6"/>
<reference evidence="2 3" key="1">
    <citation type="journal article" date="2011" name="PLoS Pathog.">
        <title>Dynamic evolution of pathogenicity revealed by sequencing and comparative genomics of 19 Pseudomonas syringae isolates.</title>
        <authorList>
            <person name="Baltrus D.A."/>
            <person name="Nishimura M.T."/>
            <person name="Romanchuk A."/>
            <person name="Chang J.H."/>
            <person name="Mukhtar M.S."/>
            <person name="Cherkis K."/>
            <person name="Roach J."/>
            <person name="Grant S.R."/>
            <person name="Jones C.D."/>
            <person name="Dangl J.L."/>
        </authorList>
    </citation>
    <scope>NUCLEOTIDE SEQUENCE [LARGE SCALE GENOMIC DNA]</scope>
    <source>
        <strain evidence="3">M301072PT</strain>
    </source>
</reference>
<evidence type="ECO:0000313" key="2">
    <source>
        <dbReference type="EMBL" id="EGH28950.1"/>
    </source>
</evidence>
<evidence type="ECO:0000313" key="3">
    <source>
        <dbReference type="Proteomes" id="UP000004471"/>
    </source>
</evidence>
<feature type="transmembrane region" description="Helical" evidence="1">
    <location>
        <begin position="37"/>
        <end position="57"/>
    </location>
</feature>
<evidence type="ECO:0000256" key="1">
    <source>
        <dbReference type="SAM" id="Phobius"/>
    </source>
</evidence>